<keyword evidence="1" id="KW-0472">Membrane</keyword>
<keyword evidence="1" id="KW-0812">Transmembrane</keyword>
<protein>
    <submittedName>
        <fullName evidence="2">Uncharacterized protein</fullName>
    </submittedName>
</protein>
<dbReference type="EMBL" id="BPLR01001610">
    <property type="protein sequence ID" value="GIZ03485.1"/>
    <property type="molecule type" value="Genomic_DNA"/>
</dbReference>
<evidence type="ECO:0000313" key="2">
    <source>
        <dbReference type="EMBL" id="GIZ03485.1"/>
    </source>
</evidence>
<evidence type="ECO:0000256" key="1">
    <source>
        <dbReference type="SAM" id="Phobius"/>
    </source>
</evidence>
<keyword evidence="1" id="KW-1133">Transmembrane helix</keyword>
<comment type="caution">
    <text evidence="2">The sequence shown here is derived from an EMBL/GenBank/DDBJ whole genome shotgun (WGS) entry which is preliminary data.</text>
</comment>
<gene>
    <name evidence="2" type="ORF">CEXT_788271</name>
</gene>
<proteinExistence type="predicted"/>
<dbReference type="AlphaFoldDB" id="A0AAV4YAU2"/>
<accession>A0AAV4YAU2</accession>
<feature type="transmembrane region" description="Helical" evidence="1">
    <location>
        <begin position="9"/>
        <end position="26"/>
    </location>
</feature>
<reference evidence="2 3" key="1">
    <citation type="submission" date="2021-06" db="EMBL/GenBank/DDBJ databases">
        <title>Caerostris extrusa draft genome.</title>
        <authorList>
            <person name="Kono N."/>
            <person name="Arakawa K."/>
        </authorList>
    </citation>
    <scope>NUCLEOTIDE SEQUENCE [LARGE SCALE GENOMIC DNA]</scope>
</reference>
<organism evidence="2 3">
    <name type="scientific">Caerostris extrusa</name>
    <name type="common">Bark spider</name>
    <name type="synonym">Caerostris bankana</name>
    <dbReference type="NCBI Taxonomy" id="172846"/>
    <lineage>
        <taxon>Eukaryota</taxon>
        <taxon>Metazoa</taxon>
        <taxon>Ecdysozoa</taxon>
        <taxon>Arthropoda</taxon>
        <taxon>Chelicerata</taxon>
        <taxon>Arachnida</taxon>
        <taxon>Araneae</taxon>
        <taxon>Araneomorphae</taxon>
        <taxon>Entelegynae</taxon>
        <taxon>Araneoidea</taxon>
        <taxon>Araneidae</taxon>
        <taxon>Caerostris</taxon>
    </lineage>
</organism>
<sequence length="117" mass="13258">MSAKSNKTSIHDILFICVLPTIYYYISYEKLNDDMKGKAKKAVRLGNFCVRIRISDMCTASMELHGVVRSVAAYAFTVHRKREATCHLAHQTLSIQPWVTEGPSLNNQKEDLTIIVL</sequence>
<name>A0AAV4YAU2_CAEEX</name>
<keyword evidence="3" id="KW-1185">Reference proteome</keyword>
<evidence type="ECO:0000313" key="3">
    <source>
        <dbReference type="Proteomes" id="UP001054945"/>
    </source>
</evidence>
<dbReference type="Proteomes" id="UP001054945">
    <property type="component" value="Unassembled WGS sequence"/>
</dbReference>